<feature type="transmembrane region" description="Helical" evidence="6">
    <location>
        <begin position="33"/>
        <end position="54"/>
    </location>
</feature>
<comment type="subcellular location">
    <subcellularLocation>
        <location evidence="1">Membrane</location>
        <topology evidence="1">Multi-pass membrane protein</topology>
    </subcellularLocation>
</comment>
<evidence type="ECO:0000256" key="2">
    <source>
        <dbReference type="ARBA" id="ARBA00022692"/>
    </source>
</evidence>
<dbReference type="EMBL" id="ML000155">
    <property type="protein sequence ID" value="RKO84393.1"/>
    <property type="molecule type" value="Genomic_DNA"/>
</dbReference>
<dbReference type="OrthoDB" id="200954at2759"/>
<name>A0A4P9W001_9FUNG</name>
<keyword evidence="3 6" id="KW-1133">Transmembrane helix</keyword>
<protein>
    <submittedName>
        <fullName evidence="7">Zinc/iron permease</fullName>
    </submittedName>
</protein>
<gene>
    <name evidence="7" type="ORF">BDK51DRAFT_37582</name>
</gene>
<dbReference type="AlphaFoldDB" id="A0A4P9W001"/>
<dbReference type="GO" id="GO:0006882">
    <property type="term" value="P:intracellular zinc ion homeostasis"/>
    <property type="evidence" value="ECO:0007669"/>
    <property type="project" value="TreeGrafter"/>
</dbReference>
<evidence type="ECO:0000313" key="8">
    <source>
        <dbReference type="Proteomes" id="UP000269721"/>
    </source>
</evidence>
<dbReference type="PANTHER" id="PTHR16950:SF16">
    <property type="entry name" value="ZINC TRANSPORTER ZIP13"/>
    <property type="match status" value="1"/>
</dbReference>
<evidence type="ECO:0000256" key="3">
    <source>
        <dbReference type="ARBA" id="ARBA00022989"/>
    </source>
</evidence>
<keyword evidence="2 6" id="KW-0812">Transmembrane</keyword>
<keyword evidence="4 6" id="KW-0472">Membrane</keyword>
<dbReference type="Pfam" id="PF02535">
    <property type="entry name" value="Zip"/>
    <property type="match status" value="1"/>
</dbReference>
<feature type="region of interest" description="Disordered" evidence="5">
    <location>
        <begin position="102"/>
        <end position="151"/>
    </location>
</feature>
<dbReference type="PANTHER" id="PTHR16950">
    <property type="entry name" value="ZINC TRANSPORTER SLC39A7 HISTIDINE-RICH MEMBRANE PROTEIN KE4"/>
    <property type="match status" value="1"/>
</dbReference>
<dbReference type="Proteomes" id="UP000269721">
    <property type="component" value="Unassembled WGS sequence"/>
</dbReference>
<evidence type="ECO:0000256" key="4">
    <source>
        <dbReference type="ARBA" id="ARBA00023136"/>
    </source>
</evidence>
<proteinExistence type="predicted"/>
<evidence type="ECO:0000256" key="5">
    <source>
        <dbReference type="SAM" id="MobiDB-lite"/>
    </source>
</evidence>
<feature type="compositionally biased region" description="Basic and acidic residues" evidence="5">
    <location>
        <begin position="102"/>
        <end position="123"/>
    </location>
</feature>
<dbReference type="GO" id="GO:0005385">
    <property type="term" value="F:zinc ion transmembrane transporter activity"/>
    <property type="evidence" value="ECO:0007669"/>
    <property type="project" value="TreeGrafter"/>
</dbReference>
<keyword evidence="8" id="KW-1185">Reference proteome</keyword>
<organism evidence="7 8">
    <name type="scientific">Blyttiomyces helicus</name>
    <dbReference type="NCBI Taxonomy" id="388810"/>
    <lineage>
        <taxon>Eukaryota</taxon>
        <taxon>Fungi</taxon>
        <taxon>Fungi incertae sedis</taxon>
        <taxon>Chytridiomycota</taxon>
        <taxon>Chytridiomycota incertae sedis</taxon>
        <taxon>Chytridiomycetes</taxon>
        <taxon>Chytridiomycetes incertae sedis</taxon>
        <taxon>Blyttiomyces</taxon>
    </lineage>
</organism>
<evidence type="ECO:0000256" key="6">
    <source>
        <dbReference type="SAM" id="Phobius"/>
    </source>
</evidence>
<feature type="transmembrane region" description="Helical" evidence="6">
    <location>
        <begin position="75"/>
        <end position="92"/>
    </location>
</feature>
<accession>A0A4P9W001</accession>
<sequence>MNPLIEIFIALGLSTLLPFLLIFAIPADLPRTVQTILTGCAVGAALGDVFLHVVPEALIDVCGRGGEECDPHQRMVQFGMVVIAGIVCFSLVEKVTDAIVPDHHHHDHPQHEEETQQVPDHRNYHISGTGLTRRASADAHETSRPEREKTHDRGIALARGLLQMAASLTYCFADGAALALAFSTSSRAGYSAAFAVFTHELPHKLSGYSLLRRSGHTKTAALRLQFLSVVASYAGALSCHLMVSESPEGGGYMAPFTAGGLAG</sequence>
<reference evidence="8" key="1">
    <citation type="journal article" date="2018" name="Nat. Microbiol.">
        <title>Leveraging single-cell genomics to expand the fungal tree of life.</title>
        <authorList>
            <person name="Ahrendt S.R."/>
            <person name="Quandt C.A."/>
            <person name="Ciobanu D."/>
            <person name="Clum A."/>
            <person name="Salamov A."/>
            <person name="Andreopoulos B."/>
            <person name="Cheng J.F."/>
            <person name="Woyke T."/>
            <person name="Pelin A."/>
            <person name="Henrissat B."/>
            <person name="Reynolds N.K."/>
            <person name="Benny G.L."/>
            <person name="Smith M.E."/>
            <person name="James T.Y."/>
            <person name="Grigoriev I.V."/>
        </authorList>
    </citation>
    <scope>NUCLEOTIDE SEQUENCE [LARGE SCALE GENOMIC DNA]</scope>
</reference>
<feature type="compositionally biased region" description="Basic and acidic residues" evidence="5">
    <location>
        <begin position="135"/>
        <end position="151"/>
    </location>
</feature>
<feature type="transmembrane region" description="Helical" evidence="6">
    <location>
        <begin position="7"/>
        <end position="27"/>
    </location>
</feature>
<evidence type="ECO:0000313" key="7">
    <source>
        <dbReference type="EMBL" id="RKO84393.1"/>
    </source>
</evidence>
<evidence type="ECO:0000256" key="1">
    <source>
        <dbReference type="ARBA" id="ARBA00004141"/>
    </source>
</evidence>
<dbReference type="InterPro" id="IPR003689">
    <property type="entry name" value="ZIP"/>
</dbReference>
<dbReference type="GO" id="GO:0016020">
    <property type="term" value="C:membrane"/>
    <property type="evidence" value="ECO:0007669"/>
    <property type="project" value="UniProtKB-SubCell"/>
</dbReference>